<dbReference type="Proteomes" id="UP000245466">
    <property type="component" value="Unassembled WGS sequence"/>
</dbReference>
<evidence type="ECO:0000313" key="4">
    <source>
        <dbReference type="Proteomes" id="UP000245466"/>
    </source>
</evidence>
<dbReference type="InterPro" id="IPR025665">
    <property type="entry name" value="Beta-barrel_OMP_2"/>
</dbReference>
<gene>
    <name evidence="3" type="ORF">C8E01_1152</name>
</gene>
<dbReference type="EMBL" id="QEKI01000015">
    <property type="protein sequence ID" value="PVY38665.1"/>
    <property type="molecule type" value="Genomic_DNA"/>
</dbReference>
<proteinExistence type="predicted"/>
<name>A0A2U1AQK1_9BACT</name>
<keyword evidence="1" id="KW-0732">Signal</keyword>
<dbReference type="OrthoDB" id="947434at2"/>
<evidence type="ECO:0000259" key="2">
    <source>
        <dbReference type="Pfam" id="PF13568"/>
    </source>
</evidence>
<sequence>MYCAIFSLLLLISPTVTSESQALGSYVGSRPKQDSTHYTTASHDPDYSRRVRFGFKTGLNLSNLNFNKGFPKPTVPVELTWGIGFSGGFLMEVPIYQRLHFQQEYLYTYVEGKVESEGLQYKLKYISLPVLLKYKLLPRLSLVAGPQFDILLHAVEIQGGNSLDIIHQTEERNIGVVAGIEYKLSDKIVIDTRFMHGLNHIGMMQRKTGQEFKLESFSLSIILSPFN</sequence>
<dbReference type="RefSeq" id="WP_116544732.1">
    <property type="nucleotide sequence ID" value="NZ_QEKI01000015.1"/>
</dbReference>
<protein>
    <submittedName>
        <fullName evidence="3">Outer membrane protein with beta-barrel domain</fullName>
    </submittedName>
</protein>
<dbReference type="AlphaFoldDB" id="A0A2U1AQK1"/>
<keyword evidence="4" id="KW-1185">Reference proteome</keyword>
<feature type="domain" description="Outer membrane protein beta-barrel" evidence="2">
    <location>
        <begin position="45"/>
        <end position="201"/>
    </location>
</feature>
<reference evidence="3 4" key="1">
    <citation type="submission" date="2018-04" db="EMBL/GenBank/DDBJ databases">
        <title>Genomic Encyclopedia of Type Strains, Phase IV (KMG-IV): sequencing the most valuable type-strain genomes for metagenomic binning, comparative biology and taxonomic classification.</title>
        <authorList>
            <person name="Goeker M."/>
        </authorList>
    </citation>
    <scope>NUCLEOTIDE SEQUENCE [LARGE SCALE GENOMIC DNA]</scope>
    <source>
        <strain evidence="3 4">DSM 100231</strain>
    </source>
</reference>
<evidence type="ECO:0000313" key="3">
    <source>
        <dbReference type="EMBL" id="PVY38665.1"/>
    </source>
</evidence>
<accession>A0A2U1AQK1</accession>
<feature type="chain" id="PRO_5015527258" evidence="1">
    <location>
        <begin position="19"/>
        <end position="227"/>
    </location>
</feature>
<evidence type="ECO:0000256" key="1">
    <source>
        <dbReference type="SAM" id="SignalP"/>
    </source>
</evidence>
<organism evidence="3 4">
    <name type="scientific">Pontibacter virosus</name>
    <dbReference type="NCBI Taxonomy" id="1765052"/>
    <lineage>
        <taxon>Bacteria</taxon>
        <taxon>Pseudomonadati</taxon>
        <taxon>Bacteroidota</taxon>
        <taxon>Cytophagia</taxon>
        <taxon>Cytophagales</taxon>
        <taxon>Hymenobacteraceae</taxon>
        <taxon>Pontibacter</taxon>
    </lineage>
</organism>
<dbReference type="Pfam" id="PF13568">
    <property type="entry name" value="OMP_b-brl_2"/>
    <property type="match status" value="1"/>
</dbReference>
<comment type="caution">
    <text evidence="3">The sequence shown here is derived from an EMBL/GenBank/DDBJ whole genome shotgun (WGS) entry which is preliminary data.</text>
</comment>
<feature type="signal peptide" evidence="1">
    <location>
        <begin position="1"/>
        <end position="18"/>
    </location>
</feature>